<protein>
    <submittedName>
        <fullName evidence="1">Uncharacterized protein</fullName>
    </submittedName>
</protein>
<dbReference type="eggNOG" id="ENOG5033J07">
    <property type="taxonomic scope" value="Bacteria"/>
</dbReference>
<sequence>MDKITDYLQFYKEEYGARKLRKIESEVYKSRRFNDFISQSYSRNILPSPKDFYGCIMNSIKYSFASKYTLIATALILLLRWNDEVNIHKKLRNVNDIKSYAEVLMQEGNSLGI</sequence>
<reference evidence="1 2" key="1">
    <citation type="journal article" date="2010" name="J. Bacteriol.">
        <title>The complete genome sequence of Croceibacter atlanticus HTCC2559T.</title>
        <authorList>
            <person name="Oh H.M."/>
            <person name="Kang I."/>
            <person name="Ferriera S."/>
            <person name="Giovannoni S.J."/>
            <person name="Cho J.C."/>
        </authorList>
    </citation>
    <scope>NUCLEOTIDE SEQUENCE [LARGE SCALE GENOMIC DNA]</scope>
    <source>
        <strain evidence="2">ATCC BAA-628 / HTCC2559 / KCTC 12090</strain>
    </source>
</reference>
<organism evidence="1 2">
    <name type="scientific">Croceibacter atlanticus (strain ATCC BAA-628 / JCM 21780 / CIP 108009 / IAM 15332 / KCTC 12090 / HTCC2559)</name>
    <dbReference type="NCBI Taxonomy" id="216432"/>
    <lineage>
        <taxon>Bacteria</taxon>
        <taxon>Pseudomonadati</taxon>
        <taxon>Bacteroidota</taxon>
        <taxon>Flavobacteriia</taxon>
        <taxon>Flavobacteriales</taxon>
        <taxon>Flavobacteriaceae</taxon>
        <taxon>Croceibacter</taxon>
    </lineage>
</organism>
<proteinExistence type="predicted"/>
<evidence type="ECO:0000313" key="1">
    <source>
        <dbReference type="EMBL" id="EAP88362.1"/>
    </source>
</evidence>
<dbReference type="STRING" id="216432.CA2559_06365"/>
<dbReference type="Proteomes" id="UP000002297">
    <property type="component" value="Chromosome"/>
</dbReference>
<keyword evidence="2" id="KW-1185">Reference proteome</keyword>
<evidence type="ECO:0000313" key="2">
    <source>
        <dbReference type="Proteomes" id="UP000002297"/>
    </source>
</evidence>
<dbReference type="EMBL" id="CP002046">
    <property type="protein sequence ID" value="EAP88362.1"/>
    <property type="molecule type" value="Genomic_DNA"/>
</dbReference>
<name>A3U7Z5_CROAH</name>
<accession>A3U7Z5</accession>
<dbReference type="HOGENOM" id="CLU_2129300_0_0_10"/>
<dbReference type="AlphaFoldDB" id="A3U7Z5"/>
<dbReference type="KEGG" id="cat:CA2559_06365"/>
<gene>
    <name evidence="1" type="ordered locus">CA2559_06365</name>
</gene>